<organism evidence="1">
    <name type="scientific">Anguilla anguilla</name>
    <name type="common">European freshwater eel</name>
    <name type="synonym">Muraena anguilla</name>
    <dbReference type="NCBI Taxonomy" id="7936"/>
    <lineage>
        <taxon>Eukaryota</taxon>
        <taxon>Metazoa</taxon>
        <taxon>Chordata</taxon>
        <taxon>Craniata</taxon>
        <taxon>Vertebrata</taxon>
        <taxon>Euteleostomi</taxon>
        <taxon>Actinopterygii</taxon>
        <taxon>Neopterygii</taxon>
        <taxon>Teleostei</taxon>
        <taxon>Anguilliformes</taxon>
        <taxon>Anguillidae</taxon>
        <taxon>Anguilla</taxon>
    </lineage>
</organism>
<evidence type="ECO:0000313" key="1">
    <source>
        <dbReference type="EMBL" id="JAH84494.1"/>
    </source>
</evidence>
<reference evidence="1" key="2">
    <citation type="journal article" date="2015" name="Fish Shellfish Immunol.">
        <title>Early steps in the European eel (Anguilla anguilla)-Vibrio vulnificus interaction in the gills: Role of the RtxA13 toxin.</title>
        <authorList>
            <person name="Callol A."/>
            <person name="Pajuelo D."/>
            <person name="Ebbesson L."/>
            <person name="Teles M."/>
            <person name="MacKenzie S."/>
            <person name="Amaro C."/>
        </authorList>
    </citation>
    <scope>NUCLEOTIDE SEQUENCE</scope>
</reference>
<proteinExistence type="predicted"/>
<name>A0A0E9W276_ANGAN</name>
<dbReference type="EMBL" id="GBXM01024083">
    <property type="protein sequence ID" value="JAH84494.1"/>
    <property type="molecule type" value="Transcribed_RNA"/>
</dbReference>
<sequence length="55" mass="6216">MFCIVTRTKTAAELARSWRKLFSANLDLRRERVTNSICVGRVEQSACVLRATESA</sequence>
<dbReference type="AlphaFoldDB" id="A0A0E9W276"/>
<protein>
    <submittedName>
        <fullName evidence="1">Uncharacterized protein</fullName>
    </submittedName>
</protein>
<reference evidence="1" key="1">
    <citation type="submission" date="2014-11" db="EMBL/GenBank/DDBJ databases">
        <authorList>
            <person name="Amaro Gonzalez C."/>
        </authorList>
    </citation>
    <scope>NUCLEOTIDE SEQUENCE</scope>
</reference>
<accession>A0A0E9W276</accession>